<dbReference type="InterPro" id="IPR001036">
    <property type="entry name" value="Acrflvin-R"/>
</dbReference>
<feature type="transmembrane region" description="Helical" evidence="1">
    <location>
        <begin position="857"/>
        <end position="877"/>
    </location>
</feature>
<sequence>MNGFLAWWVKNPIAANLSMITLIVAGIVSYFFGVEKEPFPTVKLAIMDISMRWQGAGPRDIEDQIIIRFEESVKNVEGIKSIVSRASEGRARITITGKERVDRRKFADEIREKINSVNGLPSDADRPVVTERTNRDEMIRIALHGNVSREKLAALAQDIRRQVSNLPLISTVWLRGEGRQEIAIEITEQAMSHYDISIDEIATAIRNSSINTSTGTVRDEAGVLMLSVRNRADFQQEFEDIIVRQNQDGASLYLKDVAKVKDGLADTNYISNFDGETAILIDIMNTDYMDIPKMSKYVRDYVEKKQKQLPDNISLTIWSDWNDAYQSRLSTIFNSAMSGLILVFVLLLLFLQPKVAFWVTAGIATSFAASFALLPTMDVSLNMLSLFAFMMVIGIVVDDAIVIGESVHLAHEAGHHGDDAAIFGVSQVAKPVIFGVLTTMVVFAPMAFLPGSTAEFTRAISIVVVLALSFSLFEALLILPSHLRHLKDQHTAEKPSRLQVIQDKFAHSLDVLNSRLYFPLVKFIYAHKYSVVFGFIGALLIGISLLQNNYIKQSFMPQIADDKIRVEVTLPPTVTHERMLQVLQQLQYGQEQLMEYAAEIGSGLLVEHDYTQMWDSRVVSSMKLVHFEDRAIDIQTAADKLQAFIGEIPDAEEIQLKATLNTKEPRIGFTVNSNDIEALKDAVSDFKAHLATYEGVHMLRDNLDKGSQEMVFSLKPGAETLGLNLKEVSKQIKQAYFGQEVQRLPRVGGDVRVKIMYPRSERESIDTLANLKIRTRDGREIPLMSVVNFEIRPGIQRIYRRDGQKLGYIYGEYVGEDQAALMQDIQKNFVPEWKLRHPNVDYGRGERSKDESNFKQTVILLEGLALMVAYMLMAIAFRSYVQPFLIMSAIPFGFLGALIGHYIHDTAYGMFSMLGILAASGVVINDNLVLVDAINRFRQQGLDAKEAVMKACRLRFRPIVLTSLTTFIGLMPMLSAQSVQAQFLIPMVVSLAYGVLAATIVTLIFVPCLYWSCGELNQKWQNYKAKVNNQENQANQDTSQA</sequence>
<dbReference type="Gene3D" id="3.30.70.1320">
    <property type="entry name" value="Multidrug efflux transporter AcrB pore domain like"/>
    <property type="match status" value="1"/>
</dbReference>
<dbReference type="GO" id="GO:0042910">
    <property type="term" value="F:xenobiotic transmembrane transporter activity"/>
    <property type="evidence" value="ECO:0007669"/>
    <property type="project" value="TreeGrafter"/>
</dbReference>
<dbReference type="PRINTS" id="PR00702">
    <property type="entry name" value="ACRIFLAVINRP"/>
</dbReference>
<dbReference type="PANTHER" id="PTHR32063">
    <property type="match status" value="1"/>
</dbReference>
<dbReference type="KEGG" id="cate:C2869_15835"/>
<evidence type="ECO:0000313" key="2">
    <source>
        <dbReference type="EMBL" id="AWB67806.1"/>
    </source>
</evidence>
<accession>A0A2S0VUA9</accession>
<evidence type="ECO:0000256" key="1">
    <source>
        <dbReference type="SAM" id="Phobius"/>
    </source>
</evidence>
<dbReference type="Gene3D" id="1.20.1640.10">
    <property type="entry name" value="Multidrug efflux transporter AcrB transmembrane domain"/>
    <property type="match status" value="2"/>
</dbReference>
<dbReference type="Gene3D" id="3.30.2090.10">
    <property type="entry name" value="Multidrug efflux transporter AcrB TolC docking domain, DN and DC subdomains"/>
    <property type="match status" value="2"/>
</dbReference>
<dbReference type="GO" id="GO:0005886">
    <property type="term" value="C:plasma membrane"/>
    <property type="evidence" value="ECO:0007669"/>
    <property type="project" value="TreeGrafter"/>
</dbReference>
<reference evidence="2 3" key="1">
    <citation type="submission" date="2018-01" db="EMBL/GenBank/DDBJ databases">
        <title>Genome sequence of a Cantenovulum-like bacteria.</title>
        <authorList>
            <person name="Tan W.R."/>
            <person name="Lau N.-S."/>
            <person name="Go F."/>
            <person name="Amirul A.-A.A."/>
        </authorList>
    </citation>
    <scope>NUCLEOTIDE SEQUENCE [LARGE SCALE GENOMIC DNA]</scope>
    <source>
        <strain evidence="2 3">CCB-QB4</strain>
    </source>
</reference>
<dbReference type="SUPFAM" id="SSF82693">
    <property type="entry name" value="Multidrug efflux transporter AcrB pore domain, PN1, PN2, PC1 and PC2 subdomains"/>
    <property type="match status" value="2"/>
</dbReference>
<feature type="transmembrane region" description="Helical" evidence="1">
    <location>
        <begin position="460"/>
        <end position="479"/>
    </location>
</feature>
<dbReference type="EMBL" id="CP026604">
    <property type="protein sequence ID" value="AWB67806.1"/>
    <property type="molecule type" value="Genomic_DNA"/>
</dbReference>
<dbReference type="RefSeq" id="WP_108603873.1">
    <property type="nucleotide sequence ID" value="NZ_CP026604.1"/>
</dbReference>
<feature type="transmembrane region" description="Helical" evidence="1">
    <location>
        <begin position="332"/>
        <end position="350"/>
    </location>
</feature>
<dbReference type="SUPFAM" id="SSF82866">
    <property type="entry name" value="Multidrug efflux transporter AcrB transmembrane domain"/>
    <property type="match status" value="2"/>
</dbReference>
<dbReference type="InterPro" id="IPR027463">
    <property type="entry name" value="AcrB_DN_DC_subdom"/>
</dbReference>
<dbReference type="AlphaFoldDB" id="A0A2S0VUA9"/>
<dbReference type="Gene3D" id="3.30.70.1440">
    <property type="entry name" value="Multidrug efflux transporter AcrB pore domain"/>
    <property type="match status" value="1"/>
</dbReference>
<feature type="transmembrane region" description="Helical" evidence="1">
    <location>
        <begin position="12"/>
        <end position="33"/>
    </location>
</feature>
<dbReference type="PANTHER" id="PTHR32063:SF33">
    <property type="entry name" value="RND SUPERFAMILY EFFLUX PUMP PERMEASE COMPONENT"/>
    <property type="match status" value="1"/>
</dbReference>
<gene>
    <name evidence="2" type="ORF">C2869_15835</name>
</gene>
<keyword evidence="3" id="KW-1185">Reference proteome</keyword>
<dbReference type="Proteomes" id="UP000244441">
    <property type="component" value="Chromosome"/>
</dbReference>
<protein>
    <submittedName>
        <fullName evidence="2">AcrB/AcrD/AcrF family protein</fullName>
    </submittedName>
</protein>
<feature type="transmembrane region" description="Helical" evidence="1">
    <location>
        <begin position="983"/>
        <end position="1011"/>
    </location>
</feature>
<feature type="transmembrane region" description="Helical" evidence="1">
    <location>
        <begin position="526"/>
        <end position="546"/>
    </location>
</feature>
<name>A0A2S0VUA9_9ALTE</name>
<feature type="transmembrane region" description="Helical" evidence="1">
    <location>
        <begin position="959"/>
        <end position="977"/>
    </location>
</feature>
<keyword evidence="1" id="KW-0812">Transmembrane</keyword>
<dbReference type="Pfam" id="PF00873">
    <property type="entry name" value="ACR_tran"/>
    <property type="match status" value="1"/>
</dbReference>
<feature type="transmembrane region" description="Helical" evidence="1">
    <location>
        <begin position="386"/>
        <end position="408"/>
    </location>
</feature>
<feature type="transmembrane region" description="Helical" evidence="1">
    <location>
        <begin position="883"/>
        <end position="903"/>
    </location>
</feature>
<dbReference type="Gene3D" id="3.30.70.1430">
    <property type="entry name" value="Multidrug efflux transporter AcrB pore domain"/>
    <property type="match status" value="2"/>
</dbReference>
<organism evidence="2 3">
    <name type="scientific">Saccharobesus litoralis</name>
    <dbReference type="NCBI Taxonomy" id="2172099"/>
    <lineage>
        <taxon>Bacteria</taxon>
        <taxon>Pseudomonadati</taxon>
        <taxon>Pseudomonadota</taxon>
        <taxon>Gammaproteobacteria</taxon>
        <taxon>Alteromonadales</taxon>
        <taxon>Alteromonadaceae</taxon>
        <taxon>Saccharobesus</taxon>
    </lineage>
</organism>
<dbReference type="SUPFAM" id="SSF82714">
    <property type="entry name" value="Multidrug efflux transporter AcrB TolC docking domain, DN and DC subdomains"/>
    <property type="match status" value="2"/>
</dbReference>
<evidence type="ECO:0000313" key="3">
    <source>
        <dbReference type="Proteomes" id="UP000244441"/>
    </source>
</evidence>
<proteinExistence type="predicted"/>
<feature type="transmembrane region" description="Helical" evidence="1">
    <location>
        <begin position="428"/>
        <end position="448"/>
    </location>
</feature>
<feature type="transmembrane region" description="Helical" evidence="1">
    <location>
        <begin position="356"/>
        <end position="374"/>
    </location>
</feature>
<keyword evidence="1" id="KW-0472">Membrane</keyword>
<dbReference type="OrthoDB" id="9757904at2"/>
<keyword evidence="1" id="KW-1133">Transmembrane helix</keyword>